<reference evidence="2 3" key="1">
    <citation type="submission" date="2021-01" db="EMBL/GenBank/DDBJ databases">
        <title>Sequencing the genomes of 1000 actinobacteria strains.</title>
        <authorList>
            <person name="Klenk H.-P."/>
        </authorList>
    </citation>
    <scope>NUCLEOTIDE SEQUENCE [LARGE SCALE GENOMIC DNA]</scope>
    <source>
        <strain evidence="2 3">DSM 100204</strain>
    </source>
</reference>
<comment type="caution">
    <text evidence="2">The sequence shown here is derived from an EMBL/GenBank/DDBJ whole genome shotgun (WGS) entry which is preliminary data.</text>
</comment>
<evidence type="ECO:0000313" key="2">
    <source>
        <dbReference type="EMBL" id="MBM7494312.1"/>
    </source>
</evidence>
<organism evidence="2 3">
    <name type="scientific">Micromonospora luteifusca</name>
    <dbReference type="NCBI Taxonomy" id="709860"/>
    <lineage>
        <taxon>Bacteria</taxon>
        <taxon>Bacillati</taxon>
        <taxon>Actinomycetota</taxon>
        <taxon>Actinomycetes</taxon>
        <taxon>Micromonosporales</taxon>
        <taxon>Micromonosporaceae</taxon>
        <taxon>Micromonospora</taxon>
    </lineage>
</organism>
<evidence type="ECO:0000259" key="1">
    <source>
        <dbReference type="PROSITE" id="PS50075"/>
    </source>
</evidence>
<keyword evidence="3" id="KW-1185">Reference proteome</keyword>
<dbReference type="Proteomes" id="UP000764837">
    <property type="component" value="Unassembled WGS sequence"/>
</dbReference>
<accession>A0ABS2M1M5</accession>
<evidence type="ECO:0000313" key="3">
    <source>
        <dbReference type="Proteomes" id="UP000764837"/>
    </source>
</evidence>
<dbReference type="SUPFAM" id="SSF47336">
    <property type="entry name" value="ACP-like"/>
    <property type="match status" value="1"/>
</dbReference>
<dbReference type="Gene3D" id="1.10.1200.10">
    <property type="entry name" value="ACP-like"/>
    <property type="match status" value="1"/>
</dbReference>
<dbReference type="EMBL" id="JAFBBP010000001">
    <property type="protein sequence ID" value="MBM7494312.1"/>
    <property type="molecule type" value="Genomic_DNA"/>
</dbReference>
<feature type="domain" description="Carrier" evidence="1">
    <location>
        <begin position="5"/>
        <end position="83"/>
    </location>
</feature>
<name>A0ABS2M1M5_9ACTN</name>
<dbReference type="PROSITE" id="PS50075">
    <property type="entry name" value="CARRIER"/>
    <property type="match status" value="1"/>
</dbReference>
<dbReference type="RefSeq" id="WP_204944896.1">
    <property type="nucleotide sequence ID" value="NZ_JAFBBP010000001.1"/>
</dbReference>
<protein>
    <submittedName>
        <fullName evidence="2">Acyl carrier protein</fullName>
    </submittedName>
</protein>
<proteinExistence type="predicted"/>
<dbReference type="Pfam" id="PF00550">
    <property type="entry name" value="PP-binding"/>
    <property type="match status" value="1"/>
</dbReference>
<dbReference type="InterPro" id="IPR036736">
    <property type="entry name" value="ACP-like_sf"/>
</dbReference>
<sequence length="85" mass="9170">MKAQEILHDRVAELIAAASNGTVTTQQALDASSNLLEKGFTSLSFLQLIDAVENEFGLYIDLEEDTTFLGSVDGIVGFIHAQQAQ</sequence>
<dbReference type="InterPro" id="IPR009081">
    <property type="entry name" value="PP-bd_ACP"/>
</dbReference>
<gene>
    <name evidence="2" type="ORF">JOD64_005534</name>
</gene>